<dbReference type="EMBL" id="CAJNOT010003989">
    <property type="protein sequence ID" value="CAF1410141.1"/>
    <property type="molecule type" value="Genomic_DNA"/>
</dbReference>
<keyword evidence="2" id="KW-0175">Coiled coil</keyword>
<dbReference type="PANTHER" id="PTHR12217:SF4">
    <property type="entry name" value="EUKARYOTIC TRANSLATION INITIATION FACTOR 2D"/>
    <property type="match status" value="1"/>
</dbReference>
<dbReference type="InterPro" id="IPR048247">
    <property type="entry name" value="eIF2D_N"/>
</dbReference>
<gene>
    <name evidence="6" type="ORF">JBS370_LOCUS29315</name>
    <name evidence="5" type="ORF">ZHD862_LOCUS33502</name>
</gene>
<dbReference type="InterPro" id="IPR001950">
    <property type="entry name" value="SUI1"/>
</dbReference>
<keyword evidence="1" id="KW-0963">Cytoplasm</keyword>
<protein>
    <recommendedName>
        <fullName evidence="4">SUI1 domain-containing protein</fullName>
    </recommendedName>
</protein>
<feature type="region of interest" description="Disordered" evidence="3">
    <location>
        <begin position="1"/>
        <end position="20"/>
    </location>
</feature>
<dbReference type="SUPFAM" id="SSF88697">
    <property type="entry name" value="PUA domain-like"/>
    <property type="match status" value="1"/>
</dbReference>
<dbReference type="Proteomes" id="UP000663864">
    <property type="component" value="Unassembled WGS sequence"/>
</dbReference>
<evidence type="ECO:0000256" key="1">
    <source>
        <dbReference type="ARBA" id="ARBA00022490"/>
    </source>
</evidence>
<sequence length="574" mass="66044">MFRKDFKSKGHTQVKSSDRKKLRQQIQQIYPTLNDDILSLIIPTGKGEDFTSCKLLLSTGDEILVYSTNKIPWFFIIEDNKSKTERILPTVYLLWKCPDLLTLKFHTHKHVFNKLMNGADLMLPGLILPPGCVTLQTFRHVQRDEFCSICLDDNRYPIGIGQTTMDGDDMYMSGMKGRGIVPLHLYQDALWNIGPRTEVPYEKEQRQLFITDQEKINENVEQACAQASDNINTLNLNEEANLVPIPNELPDYPESMDEILNTIFFYLCQRKAKTYELPLLASHFYTIMQDCVPGLTLDLKLSSYKKFSKFLQHQHEINNLISIDEIKPGVLAITSFNLTNNEQLDRFRTPLWLKNYLTKASDAAAAAATASVTESEFSNTKYTFPVITELWKTNSRVNELLGCSSSTHYLRADEIRQAVRSYVMRNNLNSDKQVKLDSILIRLFKTKDESTMLIGWNELNNAVFDAMSPCTELSFVHLEQPIRINGHIQPIELECIDRNRKRQTFIRYLDTYQINLNELCKRIRQGASVSAVINDTDETKRTGRVVMAQGNQNSFITRLLKDDYGVPSKYIKEI</sequence>
<evidence type="ECO:0000256" key="3">
    <source>
        <dbReference type="SAM" id="MobiDB-lite"/>
    </source>
</evidence>
<dbReference type="PROSITE" id="PS50296">
    <property type="entry name" value="SUI1"/>
    <property type="match status" value="1"/>
</dbReference>
<dbReference type="PROSITE" id="PS50890">
    <property type="entry name" value="PUA"/>
    <property type="match status" value="1"/>
</dbReference>
<dbReference type="Pfam" id="PF26291">
    <property type="entry name" value="SWIB_eIF2D"/>
    <property type="match status" value="1"/>
</dbReference>
<evidence type="ECO:0000259" key="4">
    <source>
        <dbReference type="PROSITE" id="PS50296"/>
    </source>
</evidence>
<dbReference type="PANTHER" id="PTHR12217">
    <property type="entry name" value="EUKARYOTIC TRANSLATION INITIATION FACTOR 2D"/>
    <property type="match status" value="1"/>
</dbReference>
<dbReference type="GO" id="GO:0001731">
    <property type="term" value="P:formation of translation preinitiation complex"/>
    <property type="evidence" value="ECO:0007669"/>
    <property type="project" value="InterPro"/>
</dbReference>
<dbReference type="SUPFAM" id="SSF55159">
    <property type="entry name" value="eIF1-like"/>
    <property type="match status" value="1"/>
</dbReference>
<dbReference type="InterPro" id="IPR041366">
    <property type="entry name" value="Pre-PUA"/>
</dbReference>
<dbReference type="CDD" id="cd21156">
    <property type="entry name" value="PUA_eIF2d-like"/>
    <property type="match status" value="1"/>
</dbReference>
<dbReference type="CDD" id="cd11610">
    <property type="entry name" value="eIF2D_N"/>
    <property type="match status" value="1"/>
</dbReference>
<accession>A0A815LJB5</accession>
<organism evidence="5 7">
    <name type="scientific">Rotaria sordida</name>
    <dbReference type="NCBI Taxonomy" id="392033"/>
    <lineage>
        <taxon>Eukaryota</taxon>
        <taxon>Metazoa</taxon>
        <taxon>Spiralia</taxon>
        <taxon>Gnathifera</taxon>
        <taxon>Rotifera</taxon>
        <taxon>Eurotatoria</taxon>
        <taxon>Bdelloidea</taxon>
        <taxon>Philodinida</taxon>
        <taxon>Philodinidae</taxon>
        <taxon>Rotaria</taxon>
    </lineage>
</organism>
<dbReference type="InterPro" id="IPR039757">
    <property type="entry name" value="EIF2D"/>
</dbReference>
<dbReference type="Gene3D" id="3.10.400.20">
    <property type="match status" value="1"/>
</dbReference>
<reference evidence="5" key="1">
    <citation type="submission" date="2021-02" db="EMBL/GenBank/DDBJ databases">
        <authorList>
            <person name="Nowell W R."/>
        </authorList>
    </citation>
    <scope>NUCLEOTIDE SEQUENCE</scope>
</reference>
<dbReference type="SUPFAM" id="SSF47592">
    <property type="entry name" value="SWIB/MDM2 domain"/>
    <property type="match status" value="1"/>
</dbReference>
<dbReference type="GO" id="GO:0003743">
    <property type="term" value="F:translation initiation factor activity"/>
    <property type="evidence" value="ECO:0007669"/>
    <property type="project" value="InterPro"/>
</dbReference>
<dbReference type="AlphaFoldDB" id="A0A815LJB5"/>
<proteinExistence type="predicted"/>
<dbReference type="Pfam" id="PF26292">
    <property type="entry name" value="PUA_elF2D"/>
    <property type="match status" value="1"/>
</dbReference>
<dbReference type="Pfam" id="PF25304">
    <property type="entry name" value="WHD_eIF2D"/>
    <property type="match status" value="1"/>
</dbReference>
<dbReference type="Pfam" id="PF17832">
    <property type="entry name" value="Pre-PUA"/>
    <property type="match status" value="1"/>
</dbReference>
<feature type="coiled-coil region" evidence="2">
    <location>
        <begin position="210"/>
        <end position="237"/>
    </location>
</feature>
<dbReference type="InterPro" id="IPR036877">
    <property type="entry name" value="SUI1_dom_sf"/>
</dbReference>
<dbReference type="InterPro" id="IPR048248">
    <property type="entry name" value="PUA_eIF2d-like"/>
</dbReference>
<comment type="caution">
    <text evidence="5">The sequence shown here is derived from an EMBL/GenBank/DDBJ whole genome shotgun (WGS) entry which is preliminary data.</text>
</comment>
<dbReference type="Pfam" id="PF01253">
    <property type="entry name" value="SUI1"/>
    <property type="match status" value="1"/>
</dbReference>
<dbReference type="InterPro" id="IPR058886">
    <property type="entry name" value="SWIB_eIF2D"/>
</dbReference>
<dbReference type="EMBL" id="CAJOBD010006254">
    <property type="protein sequence ID" value="CAF4056028.1"/>
    <property type="molecule type" value="Genomic_DNA"/>
</dbReference>
<evidence type="ECO:0000313" key="5">
    <source>
        <dbReference type="EMBL" id="CAF1410141.1"/>
    </source>
</evidence>
<feature type="domain" description="SUI1" evidence="4">
    <location>
        <begin position="498"/>
        <end position="564"/>
    </location>
</feature>
<evidence type="ECO:0000313" key="7">
    <source>
        <dbReference type="Proteomes" id="UP000663864"/>
    </source>
</evidence>
<dbReference type="Proteomes" id="UP000663836">
    <property type="component" value="Unassembled WGS sequence"/>
</dbReference>
<dbReference type="InterPro" id="IPR015947">
    <property type="entry name" value="PUA-like_sf"/>
</dbReference>
<dbReference type="InterPro" id="IPR057429">
    <property type="entry name" value="WH_eIF2D"/>
</dbReference>
<evidence type="ECO:0000256" key="2">
    <source>
        <dbReference type="SAM" id="Coils"/>
    </source>
</evidence>
<dbReference type="InterPro" id="IPR036885">
    <property type="entry name" value="SWIB_MDM2_dom_sf"/>
</dbReference>
<evidence type="ECO:0000313" key="6">
    <source>
        <dbReference type="EMBL" id="CAF4056028.1"/>
    </source>
</evidence>
<name>A0A815LJB5_9BILA</name>